<gene>
    <name evidence="1" type="ORF">A9Q02_17635</name>
</gene>
<dbReference type="AlphaFoldDB" id="A0A2H3L3P9"/>
<dbReference type="Proteomes" id="UP000220922">
    <property type="component" value="Unassembled WGS sequence"/>
</dbReference>
<reference evidence="1 2" key="1">
    <citation type="submission" date="2016-05" db="EMBL/GenBank/DDBJ databases">
        <authorList>
            <person name="Lavstsen T."/>
            <person name="Jespersen J.S."/>
        </authorList>
    </citation>
    <scope>NUCLEOTIDE SEQUENCE [LARGE SCALE GENOMIC DNA]</scope>
    <source>
        <strain evidence="1 2">B7-9</strain>
    </source>
</reference>
<dbReference type="EMBL" id="LYXE01000125">
    <property type="protein sequence ID" value="PDV97766.1"/>
    <property type="molecule type" value="Genomic_DNA"/>
</dbReference>
<organism evidence="1 2">
    <name type="scientific">Candidatus Chloroploca asiatica</name>
    <dbReference type="NCBI Taxonomy" id="1506545"/>
    <lineage>
        <taxon>Bacteria</taxon>
        <taxon>Bacillati</taxon>
        <taxon>Chloroflexota</taxon>
        <taxon>Chloroflexia</taxon>
        <taxon>Chloroflexales</taxon>
        <taxon>Chloroflexineae</taxon>
        <taxon>Oscillochloridaceae</taxon>
        <taxon>Candidatus Chloroploca</taxon>
    </lineage>
</organism>
<evidence type="ECO:0000313" key="2">
    <source>
        <dbReference type="Proteomes" id="UP000220922"/>
    </source>
</evidence>
<protein>
    <submittedName>
        <fullName evidence="1">Uncharacterized protein</fullName>
    </submittedName>
</protein>
<keyword evidence="2" id="KW-1185">Reference proteome</keyword>
<evidence type="ECO:0000313" key="1">
    <source>
        <dbReference type="EMBL" id="PDV97766.1"/>
    </source>
</evidence>
<comment type="caution">
    <text evidence="1">The sequence shown here is derived from an EMBL/GenBank/DDBJ whole genome shotgun (WGS) entry which is preliminary data.</text>
</comment>
<proteinExistence type="predicted"/>
<sequence length="59" mass="6880">MLCPRLAPRIPERRIMGLDRPIVRLILIAPDTAVNEILEIIDRPTFAGWLMMIYRQFAC</sequence>
<accession>A0A2H3L3P9</accession>
<name>A0A2H3L3P9_9CHLR</name>